<sequence>MAQQFLRQHLDRMPIQTVATFYQDRIQFNPEGLRFELFYRDINQFFKCEEKPGVFMIYVINTEVDMHTFESYQCRDQTELLEIHALISAAMMNKQQHLRGSDRVPTSPSLPIRSRRSSSPPANNVPSGYMRQVSVGSRSPRSHSDDRYRSGRELSIPHKVVKEVVVEGTKQPMMQSRNSGFYQSAVHRRRSPGNEQPVYTRSVSMSRPQSQMSSEPIFLIGKRPRIQRKDKFCNEKVPIFHREPHIIQTKGRQSRLDPVELVRLVQAQPTGRNNPGSQWSFVEVPQPQPQTLQTVSKQYAGPQKAGTTGEEVLLSAPQRLQTFPYSFVKNPAVLPPDEVVHRSNEKGPLYSIPGTAPLYPEVQTTKPRDLTPDNTQLVRLYRKSVIGPHQKQYQEVYQKPRTEMLMSDVRNGWTASQAVSTPVVKKLVTLEPVYISPLQPVKTENHMDQQLVQPVVLRSPPVTSKTPPPNRYSYHINGNWRTKSQPNVSVVYDDRPRRVIFNHSSAERLDFLGRQNEAAYVTETSIPVGLVNKSPNTFVWEESTSSPHRVTVRNRNSTTPPNGDPILSAKKSHLIHLTPNTVGGPVISDDGPVYMYAERSRHQSGHQNSH</sequence>
<gene>
    <name evidence="3" type="ORF">T265_08774</name>
</gene>
<feature type="region of interest" description="Disordered" evidence="1">
    <location>
        <begin position="545"/>
        <end position="565"/>
    </location>
</feature>
<dbReference type="Pfam" id="PF25356">
    <property type="entry name" value="PH_trem"/>
    <property type="match status" value="1"/>
</dbReference>
<dbReference type="InterPro" id="IPR057376">
    <property type="entry name" value="PH_trem"/>
</dbReference>
<evidence type="ECO:0000313" key="3">
    <source>
        <dbReference type="EMBL" id="KER23330.1"/>
    </source>
</evidence>
<feature type="compositionally biased region" description="Polar residues" evidence="1">
    <location>
        <begin position="193"/>
        <end position="212"/>
    </location>
</feature>
<feature type="region of interest" description="Disordered" evidence="1">
    <location>
        <begin position="184"/>
        <end position="212"/>
    </location>
</feature>
<evidence type="ECO:0000259" key="2">
    <source>
        <dbReference type="Pfam" id="PF25356"/>
    </source>
</evidence>
<protein>
    <recommendedName>
        <fullName evidence="2">Trematode PH-like domain-containing protein</fullName>
    </recommendedName>
</protein>
<proteinExistence type="predicted"/>
<dbReference type="RefSeq" id="XP_009172930.1">
    <property type="nucleotide sequence ID" value="XM_009174666.1"/>
</dbReference>
<feature type="compositionally biased region" description="Low complexity" evidence="1">
    <location>
        <begin position="105"/>
        <end position="121"/>
    </location>
</feature>
<name>A0A074ZJ09_OPIVI</name>
<evidence type="ECO:0000256" key="1">
    <source>
        <dbReference type="SAM" id="MobiDB-lite"/>
    </source>
</evidence>
<keyword evidence="4" id="KW-1185">Reference proteome</keyword>
<dbReference type="AlphaFoldDB" id="A0A074ZJ09"/>
<dbReference type="GeneID" id="20322953"/>
<feature type="region of interest" description="Disordered" evidence="1">
    <location>
        <begin position="351"/>
        <end position="371"/>
    </location>
</feature>
<feature type="compositionally biased region" description="Basic and acidic residues" evidence="1">
    <location>
        <begin position="142"/>
        <end position="154"/>
    </location>
</feature>
<dbReference type="EMBL" id="KL596854">
    <property type="protein sequence ID" value="KER23330.1"/>
    <property type="molecule type" value="Genomic_DNA"/>
</dbReference>
<dbReference type="CTD" id="20322953"/>
<accession>A0A074ZJ09</accession>
<feature type="region of interest" description="Disordered" evidence="1">
    <location>
        <begin position="94"/>
        <end position="154"/>
    </location>
</feature>
<reference evidence="3 4" key="1">
    <citation type="submission" date="2013-11" db="EMBL/GenBank/DDBJ databases">
        <title>Opisthorchis viverrini - life in the bile duct.</title>
        <authorList>
            <person name="Young N.D."/>
            <person name="Nagarajan N."/>
            <person name="Lin S.J."/>
            <person name="Korhonen P.K."/>
            <person name="Jex A.R."/>
            <person name="Hall R.S."/>
            <person name="Safavi-Hemami H."/>
            <person name="Kaewkong W."/>
            <person name="Bertrand D."/>
            <person name="Gao S."/>
            <person name="Seet Q."/>
            <person name="Wongkham S."/>
            <person name="Teh B.T."/>
            <person name="Wongkham C."/>
            <person name="Intapan P.M."/>
            <person name="Maleewong W."/>
            <person name="Yang X."/>
            <person name="Hu M."/>
            <person name="Wang Z."/>
            <person name="Hofmann A."/>
            <person name="Sternberg P.W."/>
            <person name="Tan P."/>
            <person name="Wang J."/>
            <person name="Gasser R.B."/>
        </authorList>
    </citation>
    <scope>NUCLEOTIDE SEQUENCE [LARGE SCALE GENOMIC DNA]</scope>
</reference>
<feature type="compositionally biased region" description="Polar residues" evidence="1">
    <location>
        <begin position="545"/>
        <end position="561"/>
    </location>
</feature>
<evidence type="ECO:0000313" key="4">
    <source>
        <dbReference type="Proteomes" id="UP000054324"/>
    </source>
</evidence>
<dbReference type="Proteomes" id="UP000054324">
    <property type="component" value="Unassembled WGS sequence"/>
</dbReference>
<organism evidence="3 4">
    <name type="scientific">Opisthorchis viverrini</name>
    <name type="common">Southeast Asian liver fluke</name>
    <dbReference type="NCBI Taxonomy" id="6198"/>
    <lineage>
        <taxon>Eukaryota</taxon>
        <taxon>Metazoa</taxon>
        <taxon>Spiralia</taxon>
        <taxon>Lophotrochozoa</taxon>
        <taxon>Platyhelminthes</taxon>
        <taxon>Trematoda</taxon>
        <taxon>Digenea</taxon>
        <taxon>Opisthorchiida</taxon>
        <taxon>Opisthorchiata</taxon>
        <taxon>Opisthorchiidae</taxon>
        <taxon>Opisthorchis</taxon>
    </lineage>
</organism>
<dbReference type="KEGG" id="ovi:T265_08774"/>
<feature type="domain" description="Trematode PH-like" evidence="2">
    <location>
        <begin position="2"/>
        <end position="95"/>
    </location>
</feature>
<dbReference type="OrthoDB" id="6259454at2759"/>